<dbReference type="InterPro" id="IPR057465">
    <property type="entry name" value="CERK_PH"/>
</dbReference>
<dbReference type="EMBL" id="JH172084">
    <property type="protein sequence ID" value="EHB13230.1"/>
    <property type="molecule type" value="Genomic_DNA"/>
</dbReference>
<evidence type="ECO:0000259" key="25">
    <source>
        <dbReference type="PROSITE" id="PS50146"/>
    </source>
</evidence>
<keyword evidence="8" id="KW-0808">Transferase</keyword>
<comment type="catalytic activity">
    <reaction evidence="19">
        <text>N-hexadecanoylsphing-4-enine + ATP = N-(hexadecanoyl)-sphing-4-enine-1-phosphate + ADP + H(+)</text>
        <dbReference type="Rhea" id="RHEA:46340"/>
        <dbReference type="ChEBI" id="CHEBI:15378"/>
        <dbReference type="ChEBI" id="CHEBI:30616"/>
        <dbReference type="ChEBI" id="CHEBI:72959"/>
        <dbReference type="ChEBI" id="CHEBI:72963"/>
        <dbReference type="ChEBI" id="CHEBI:456216"/>
    </reaction>
    <physiologicalReaction direction="left-to-right" evidence="19">
        <dbReference type="Rhea" id="RHEA:46341"/>
    </physiologicalReaction>
</comment>
<dbReference type="PROSITE" id="PS50146">
    <property type="entry name" value="DAGK"/>
    <property type="match status" value="1"/>
</dbReference>
<evidence type="ECO:0000256" key="4">
    <source>
        <dbReference type="ARBA" id="ARBA00004496"/>
    </source>
</evidence>
<evidence type="ECO:0000256" key="10">
    <source>
        <dbReference type="ARBA" id="ARBA00022777"/>
    </source>
</evidence>
<evidence type="ECO:0000256" key="14">
    <source>
        <dbReference type="ARBA" id="ARBA00023098"/>
    </source>
</evidence>
<dbReference type="GO" id="GO:0005524">
    <property type="term" value="F:ATP binding"/>
    <property type="evidence" value="ECO:0007669"/>
    <property type="project" value="UniProtKB-KW"/>
</dbReference>
<evidence type="ECO:0000256" key="8">
    <source>
        <dbReference type="ARBA" id="ARBA00022679"/>
    </source>
</evidence>
<gene>
    <name evidence="26" type="ORF">GW7_17103</name>
</gene>
<dbReference type="AlphaFoldDB" id="G5BVB6"/>
<dbReference type="GO" id="GO:0001729">
    <property type="term" value="F:ceramide kinase activity"/>
    <property type="evidence" value="ECO:0007669"/>
    <property type="project" value="UniProtKB-EC"/>
</dbReference>
<dbReference type="InterPro" id="IPR016064">
    <property type="entry name" value="NAD/diacylglycerol_kinase_sf"/>
</dbReference>
<comment type="catalytic activity">
    <reaction evidence="17">
        <text>an N-acylsphing-4-enine + ATP = an N-acylsphing-4-enine 1-phosphate + ADP + H(+)</text>
        <dbReference type="Rhea" id="RHEA:17929"/>
        <dbReference type="ChEBI" id="CHEBI:15378"/>
        <dbReference type="ChEBI" id="CHEBI:30616"/>
        <dbReference type="ChEBI" id="CHEBI:52639"/>
        <dbReference type="ChEBI" id="CHEBI:57674"/>
        <dbReference type="ChEBI" id="CHEBI:456216"/>
        <dbReference type="EC" id="2.7.1.138"/>
    </reaction>
    <physiologicalReaction direction="left-to-right" evidence="17">
        <dbReference type="Rhea" id="RHEA:17930"/>
    </physiologicalReaction>
</comment>
<accession>G5BVB6</accession>
<evidence type="ECO:0000256" key="16">
    <source>
        <dbReference type="ARBA" id="ARBA00026096"/>
    </source>
</evidence>
<dbReference type="GO" id="GO:0005737">
    <property type="term" value="C:cytoplasm"/>
    <property type="evidence" value="ECO:0007669"/>
    <property type="project" value="UniProtKB-SubCell"/>
</dbReference>
<comment type="cofactor">
    <cofactor evidence="1">
        <name>Ca(2+)</name>
        <dbReference type="ChEBI" id="CHEBI:29108"/>
    </cofactor>
</comment>
<dbReference type="PANTHER" id="PTHR12358:SF25">
    <property type="entry name" value="CERAMIDE KINASE"/>
    <property type="match status" value="1"/>
</dbReference>
<evidence type="ECO:0000256" key="19">
    <source>
        <dbReference type="ARBA" id="ARBA00050675"/>
    </source>
</evidence>
<dbReference type="SMART" id="SM00046">
    <property type="entry name" value="DAGKc"/>
    <property type="match status" value="1"/>
</dbReference>
<dbReference type="eggNOG" id="KOG1115">
    <property type="taxonomic scope" value="Eukaryota"/>
</dbReference>
<comment type="catalytic activity">
    <reaction evidence="21">
        <text>N-hexanoyl-(4R)-hydroxysphinganine + ATP = N-hexanoyl-(4R)-hydroxysphinganine-1-phosphate + ADP + H(+)</text>
        <dbReference type="Rhea" id="RHEA:47916"/>
        <dbReference type="ChEBI" id="CHEBI:15378"/>
        <dbReference type="ChEBI" id="CHEBI:30616"/>
        <dbReference type="ChEBI" id="CHEBI:88095"/>
        <dbReference type="ChEBI" id="CHEBI:88096"/>
        <dbReference type="ChEBI" id="CHEBI:456216"/>
    </reaction>
    <physiologicalReaction direction="left-to-right" evidence="21">
        <dbReference type="Rhea" id="RHEA:47917"/>
    </physiologicalReaction>
</comment>
<dbReference type="GO" id="GO:0006672">
    <property type="term" value="P:ceramide metabolic process"/>
    <property type="evidence" value="ECO:0007669"/>
    <property type="project" value="TreeGrafter"/>
</dbReference>
<comment type="function">
    <text evidence="22">Catalyzes specifically the phosphorylation of ceramide to form ceramide 1-phosphate. Acts efficiently on natural and analog ceramides (C6, C8, C16 ceramides, and C8-dihydroceramide), to a lesser extent on C2-ceramide and C6-dihydroceramide, but not on other lipids, such as various sphingosines. Shows a greater preference for D-erythro isomer of ceramides. Binds phosphoinositides.</text>
</comment>
<keyword evidence="7" id="KW-0597">Phosphoprotein</keyword>
<evidence type="ECO:0000256" key="22">
    <source>
        <dbReference type="ARBA" id="ARBA00055034"/>
    </source>
</evidence>
<dbReference type="GO" id="GO:0005886">
    <property type="term" value="C:plasma membrane"/>
    <property type="evidence" value="ECO:0007669"/>
    <property type="project" value="UniProtKB-SubCell"/>
</dbReference>
<dbReference type="InParanoid" id="G5BVB6"/>
<evidence type="ECO:0000313" key="26">
    <source>
        <dbReference type="EMBL" id="EHB13230.1"/>
    </source>
</evidence>
<dbReference type="Proteomes" id="UP000006813">
    <property type="component" value="Unassembled WGS sequence"/>
</dbReference>
<keyword evidence="6" id="KW-0963">Cytoplasm</keyword>
<keyword evidence="9" id="KW-0547">Nucleotide-binding</keyword>
<evidence type="ECO:0000256" key="21">
    <source>
        <dbReference type="ARBA" id="ARBA00052626"/>
    </source>
</evidence>
<dbReference type="EC" id="2.7.1.138" evidence="16"/>
<evidence type="ECO:0000256" key="3">
    <source>
        <dbReference type="ARBA" id="ARBA00004202"/>
    </source>
</evidence>
<dbReference type="FunFam" id="3.40.50.10330:FF:000022">
    <property type="entry name" value="Ceramide kinase"/>
    <property type="match status" value="1"/>
</dbReference>
<proteinExistence type="predicted"/>
<dbReference type="InterPro" id="IPR045363">
    <property type="entry name" value="CERK_C"/>
</dbReference>
<evidence type="ECO:0000256" key="23">
    <source>
        <dbReference type="ARBA" id="ARBA00068405"/>
    </source>
</evidence>
<comment type="catalytic activity">
    <reaction evidence="20">
        <text>N-(acetyl)-sphing-4-enine + ATP = N-(acetyl)-sphing-4-enine-1-phosphate + ADP + H(+)</text>
        <dbReference type="Rhea" id="RHEA:47904"/>
        <dbReference type="ChEBI" id="CHEBI:15378"/>
        <dbReference type="ChEBI" id="CHEBI:30616"/>
        <dbReference type="ChEBI" id="CHEBI:46979"/>
        <dbReference type="ChEBI" id="CHEBI:85375"/>
        <dbReference type="ChEBI" id="CHEBI:456216"/>
    </reaction>
    <physiologicalReaction direction="left-to-right" evidence="20">
        <dbReference type="Rhea" id="RHEA:47905"/>
    </physiologicalReaction>
</comment>
<keyword evidence="5" id="KW-1003">Cell membrane</keyword>
<evidence type="ECO:0000256" key="12">
    <source>
        <dbReference type="ARBA" id="ARBA00022840"/>
    </source>
</evidence>
<dbReference type="Pfam" id="PF00781">
    <property type="entry name" value="DAGK_cat"/>
    <property type="match status" value="1"/>
</dbReference>
<keyword evidence="10 26" id="KW-0418">Kinase</keyword>
<dbReference type="InterPro" id="IPR050187">
    <property type="entry name" value="Lipid_Phosphate_FormReg"/>
</dbReference>
<evidence type="ECO:0000256" key="7">
    <source>
        <dbReference type="ARBA" id="ARBA00022553"/>
    </source>
</evidence>
<dbReference type="FunFam" id="2.60.200.40:FF:000014">
    <property type="entry name" value="Ceramide kinase"/>
    <property type="match status" value="1"/>
</dbReference>
<dbReference type="InterPro" id="IPR017438">
    <property type="entry name" value="ATP-NAD_kinase_N"/>
</dbReference>
<dbReference type="Pfam" id="PF19280">
    <property type="entry name" value="CERK_C"/>
    <property type="match status" value="1"/>
</dbReference>
<comment type="cofactor">
    <cofactor evidence="2">
        <name>Mg(2+)</name>
        <dbReference type="ChEBI" id="CHEBI:18420"/>
    </cofactor>
</comment>
<evidence type="ECO:0000256" key="20">
    <source>
        <dbReference type="ARBA" id="ARBA00050987"/>
    </source>
</evidence>
<evidence type="ECO:0000256" key="24">
    <source>
        <dbReference type="ARBA" id="ARBA00080237"/>
    </source>
</evidence>
<comment type="subcellular location">
    <subcellularLocation>
        <location evidence="3">Cell membrane</location>
        <topology evidence="3">Peripheral membrane protein</topology>
    </subcellularLocation>
    <subcellularLocation>
        <location evidence="4">Cytoplasm</location>
    </subcellularLocation>
</comment>
<dbReference type="Gene3D" id="2.60.200.40">
    <property type="match status" value="1"/>
</dbReference>
<protein>
    <recommendedName>
        <fullName evidence="23">Ceramide kinase</fullName>
        <ecNumber evidence="16">2.7.1.138</ecNumber>
    </recommendedName>
    <alternativeName>
        <fullName evidence="24">Acylsphingosine kinase</fullName>
    </alternativeName>
</protein>
<keyword evidence="13" id="KW-0460">Magnesium</keyword>
<dbReference type="STRING" id="10181.G5BVB6"/>
<keyword evidence="14" id="KW-0443">Lipid metabolism</keyword>
<evidence type="ECO:0000256" key="13">
    <source>
        <dbReference type="ARBA" id="ARBA00022842"/>
    </source>
</evidence>
<evidence type="ECO:0000256" key="6">
    <source>
        <dbReference type="ARBA" id="ARBA00022490"/>
    </source>
</evidence>
<evidence type="ECO:0000256" key="17">
    <source>
        <dbReference type="ARBA" id="ARBA00048034"/>
    </source>
</evidence>
<sequence length="605" mass="68116">MTKQLLLLFGNLLAGGSDSPVAHVCKEKAHQSSALLVAFILFWIHIAAVSAVTEPSPSTWTGVWWRLCLPRLLTQSWSDACSVPVSEIITVEETEAQGKHYATGRWQRMEKPFSFTDACSVPVSEIITVEETEAQGKHYATGRWQRMEKPFSFTVHCVKRARHHRWKWAQVTFWSSDEQLCHRWLQTLRELLARLTCRPKHLLVFINPFGGKGQGKRIYERKVAPLFSLASITTDIVVTEHANQAKETLYEIDLDKYDGLVCVGGDGMFSEVLHGLIGRTQRNAGVDQNHPRATLVPSPLRIGIIPAGSTDCVCYSTVGTNDAETSALHIIVGDSLPMDVSSVHHNSTLLRYSVSLLGYGFYGDLIKDSEKKRWMGLARYDFAGVKTFLSHHYYEGTVSFLPAQHTVGSPRDRKPCRAGCFVCRQSKRQLEEEQKKALYGLENTEVEEWQVICGKFLAINATNMSCACPRSPRGLSPAAHLGDGSSDLILIRKCSRFDFLRFLVRHTNQCDQFDFSFVEVYRVKRFQFTSKHVEDEDSDLTERGKQRFGQICIDNPSCCCPASGSSWNCDGEVLHSPSIEVRVHCQLVQLFARGIEENPKQEPHS</sequence>
<keyword evidence="15" id="KW-0472">Membrane</keyword>
<evidence type="ECO:0000256" key="11">
    <source>
        <dbReference type="ARBA" id="ARBA00022837"/>
    </source>
</evidence>
<evidence type="ECO:0000313" key="27">
    <source>
        <dbReference type="Proteomes" id="UP000006813"/>
    </source>
</evidence>
<feature type="domain" description="DAGKc" evidence="25">
    <location>
        <begin position="197"/>
        <end position="347"/>
    </location>
</feature>
<dbReference type="PANTHER" id="PTHR12358">
    <property type="entry name" value="SPHINGOSINE KINASE"/>
    <property type="match status" value="1"/>
</dbReference>
<dbReference type="SUPFAM" id="SSF111331">
    <property type="entry name" value="NAD kinase/diacylglycerol kinase-like"/>
    <property type="match status" value="1"/>
</dbReference>
<keyword evidence="12" id="KW-0067">ATP-binding</keyword>
<dbReference type="InterPro" id="IPR001206">
    <property type="entry name" value="Diacylglycerol_kinase_cat_dom"/>
</dbReference>
<evidence type="ECO:0000256" key="9">
    <source>
        <dbReference type="ARBA" id="ARBA00022741"/>
    </source>
</evidence>
<evidence type="ECO:0000256" key="1">
    <source>
        <dbReference type="ARBA" id="ARBA00001913"/>
    </source>
</evidence>
<dbReference type="FunCoup" id="G5BVB6">
    <property type="interactions" value="1859"/>
</dbReference>
<dbReference type="Gene3D" id="3.40.50.10330">
    <property type="entry name" value="Probable inorganic polyphosphate/atp-NAD kinase, domain 1"/>
    <property type="match status" value="1"/>
</dbReference>
<dbReference type="Pfam" id="PF25382">
    <property type="entry name" value="PH_CERK"/>
    <property type="match status" value="2"/>
</dbReference>
<organism evidence="26 27">
    <name type="scientific">Heterocephalus glaber</name>
    <name type="common">Naked mole rat</name>
    <dbReference type="NCBI Taxonomy" id="10181"/>
    <lineage>
        <taxon>Eukaryota</taxon>
        <taxon>Metazoa</taxon>
        <taxon>Chordata</taxon>
        <taxon>Craniata</taxon>
        <taxon>Vertebrata</taxon>
        <taxon>Euteleostomi</taxon>
        <taxon>Mammalia</taxon>
        <taxon>Eutheria</taxon>
        <taxon>Euarchontoglires</taxon>
        <taxon>Glires</taxon>
        <taxon>Rodentia</taxon>
        <taxon>Hystricomorpha</taxon>
        <taxon>Bathyergidae</taxon>
        <taxon>Heterocephalus</taxon>
    </lineage>
</organism>
<evidence type="ECO:0000256" key="18">
    <source>
        <dbReference type="ARBA" id="ARBA00048876"/>
    </source>
</evidence>
<name>G5BVB6_HETGA</name>
<keyword evidence="11" id="KW-0106">Calcium</keyword>
<evidence type="ECO:0000256" key="5">
    <source>
        <dbReference type="ARBA" id="ARBA00022475"/>
    </source>
</evidence>
<comment type="catalytic activity">
    <reaction evidence="18">
        <text>N-(hexanoyl)sphing-4-enine + ATP = N-hexanoylsphing-4-enine 1-phosphate + ADP + H(+)</text>
        <dbReference type="Rhea" id="RHEA:43312"/>
        <dbReference type="ChEBI" id="CHEBI:15378"/>
        <dbReference type="ChEBI" id="CHEBI:30616"/>
        <dbReference type="ChEBI" id="CHEBI:63867"/>
        <dbReference type="ChEBI" id="CHEBI:82959"/>
        <dbReference type="ChEBI" id="CHEBI:456216"/>
    </reaction>
    <physiologicalReaction direction="left-to-right" evidence="18">
        <dbReference type="Rhea" id="RHEA:43313"/>
    </physiologicalReaction>
</comment>
<evidence type="ECO:0000256" key="2">
    <source>
        <dbReference type="ARBA" id="ARBA00001946"/>
    </source>
</evidence>
<reference evidence="26 27" key="1">
    <citation type="journal article" date="2011" name="Nature">
        <title>Genome sequencing reveals insights into physiology and longevity of the naked mole rat.</title>
        <authorList>
            <person name="Kim E.B."/>
            <person name="Fang X."/>
            <person name="Fushan A.A."/>
            <person name="Huang Z."/>
            <person name="Lobanov A.V."/>
            <person name="Han L."/>
            <person name="Marino S.M."/>
            <person name="Sun X."/>
            <person name="Turanov A.A."/>
            <person name="Yang P."/>
            <person name="Yim S.H."/>
            <person name="Zhao X."/>
            <person name="Kasaikina M.V."/>
            <person name="Stoletzki N."/>
            <person name="Peng C."/>
            <person name="Polak P."/>
            <person name="Xiong Z."/>
            <person name="Kiezun A."/>
            <person name="Zhu Y."/>
            <person name="Chen Y."/>
            <person name="Kryukov G.V."/>
            <person name="Zhang Q."/>
            <person name="Peshkin L."/>
            <person name="Yang L."/>
            <person name="Bronson R.T."/>
            <person name="Buffenstein R."/>
            <person name="Wang B."/>
            <person name="Han C."/>
            <person name="Li Q."/>
            <person name="Chen L."/>
            <person name="Zhao W."/>
            <person name="Sunyaev S.R."/>
            <person name="Park T.J."/>
            <person name="Zhang G."/>
            <person name="Wang J."/>
            <person name="Gladyshev V.N."/>
        </authorList>
    </citation>
    <scope>NUCLEOTIDE SEQUENCE [LARGE SCALE GENOMIC DNA]</scope>
</reference>
<evidence type="ECO:0000256" key="15">
    <source>
        <dbReference type="ARBA" id="ARBA00023136"/>
    </source>
</evidence>